<name>A0A315YX51_SEDFL</name>
<dbReference type="PANTHER" id="PTHR12526:SF634">
    <property type="entry name" value="BLL3361 PROTEIN"/>
    <property type="match status" value="1"/>
</dbReference>
<evidence type="ECO:0000313" key="2">
    <source>
        <dbReference type="EMBL" id="PWJ34223.1"/>
    </source>
</evidence>
<protein>
    <submittedName>
        <fullName evidence="2">Glycosyltransferase involved in cell wall biosynthesis</fullName>
    </submittedName>
</protein>
<keyword evidence="3" id="KW-1185">Reference proteome</keyword>
<dbReference type="Pfam" id="PF00534">
    <property type="entry name" value="Glycos_transf_1"/>
    <property type="match status" value="1"/>
</dbReference>
<gene>
    <name evidence="2" type="ORF">BC781_111133</name>
</gene>
<dbReference type="Proteomes" id="UP000245535">
    <property type="component" value="Unassembled WGS sequence"/>
</dbReference>
<evidence type="ECO:0000313" key="3">
    <source>
        <dbReference type="Proteomes" id="UP000245535"/>
    </source>
</evidence>
<dbReference type="OrthoDB" id="9771846at2"/>
<dbReference type="InterPro" id="IPR001296">
    <property type="entry name" value="Glyco_trans_1"/>
</dbReference>
<proteinExistence type="predicted"/>
<keyword evidence="2" id="KW-0808">Transferase</keyword>
<sequence>MKIACLSTFYPFRGGIAQFNANMYRVLEQQGHELKAFTFSRQYPDFLFPGQTQYVTEADVADPIESIPCLDTINPISYLTTAKKIKEWQPDILLMKYWMSFFGPSQGTVAKLMGPNTKVITVLDNVIPHEKRFIDTPFTSYFMKQNDGFVVMSKQVEKDMLHFQPNAIYNYHPHPLYDHFPAPIDREKACQELGLDPNKKTILFFGFIRNYKGLDLMIDAFNQLDDSYELVIAGESYGDFSAYQSQIDNSPLKANIKTHVRYIDDHEVPIFFSAANVCLLPYKSATQSGISTIALHYELPMIATDVGGLGEYILDGETGFMVEKPEVNLIAEKIKQYFTEDREQDFRENHKKFKENFSWTSLAKSIEDLVGKL</sequence>
<dbReference type="GO" id="GO:0016757">
    <property type="term" value="F:glycosyltransferase activity"/>
    <property type="evidence" value="ECO:0007669"/>
    <property type="project" value="InterPro"/>
</dbReference>
<dbReference type="SUPFAM" id="SSF53756">
    <property type="entry name" value="UDP-Glycosyltransferase/glycogen phosphorylase"/>
    <property type="match status" value="1"/>
</dbReference>
<dbReference type="RefSeq" id="WP_109623105.1">
    <property type="nucleotide sequence ID" value="NZ_QGDO01000011.1"/>
</dbReference>
<feature type="domain" description="Glycosyl transferase family 1" evidence="1">
    <location>
        <begin position="185"/>
        <end position="352"/>
    </location>
</feature>
<reference evidence="2 3" key="1">
    <citation type="submission" date="2018-03" db="EMBL/GenBank/DDBJ databases">
        <title>Genomic Encyclopedia of Archaeal and Bacterial Type Strains, Phase II (KMG-II): from individual species to whole genera.</title>
        <authorList>
            <person name="Goeker M."/>
        </authorList>
    </citation>
    <scope>NUCLEOTIDE SEQUENCE [LARGE SCALE GENOMIC DNA]</scope>
    <source>
        <strain evidence="2 3">DSM 28229</strain>
    </source>
</reference>
<evidence type="ECO:0000259" key="1">
    <source>
        <dbReference type="Pfam" id="PF00534"/>
    </source>
</evidence>
<dbReference type="EMBL" id="QGDO01000011">
    <property type="protein sequence ID" value="PWJ34223.1"/>
    <property type="molecule type" value="Genomic_DNA"/>
</dbReference>
<accession>A0A315YX51</accession>
<dbReference type="AlphaFoldDB" id="A0A315YX51"/>
<organism evidence="2 3">
    <name type="scientific">Sediminitomix flava</name>
    <dbReference type="NCBI Taxonomy" id="379075"/>
    <lineage>
        <taxon>Bacteria</taxon>
        <taxon>Pseudomonadati</taxon>
        <taxon>Bacteroidota</taxon>
        <taxon>Cytophagia</taxon>
        <taxon>Cytophagales</taxon>
        <taxon>Flammeovirgaceae</taxon>
        <taxon>Sediminitomix</taxon>
    </lineage>
</organism>
<dbReference type="PANTHER" id="PTHR12526">
    <property type="entry name" value="GLYCOSYLTRANSFERASE"/>
    <property type="match status" value="1"/>
</dbReference>
<dbReference type="Gene3D" id="3.40.50.2000">
    <property type="entry name" value="Glycogen Phosphorylase B"/>
    <property type="match status" value="2"/>
</dbReference>
<comment type="caution">
    <text evidence="2">The sequence shown here is derived from an EMBL/GenBank/DDBJ whole genome shotgun (WGS) entry which is preliminary data.</text>
</comment>